<dbReference type="Gene3D" id="3.40.50.620">
    <property type="entry name" value="HUPs"/>
    <property type="match status" value="1"/>
</dbReference>
<dbReference type="InterPro" id="IPR006016">
    <property type="entry name" value="UspA"/>
</dbReference>
<sequence length="157" mass="16412">MSFKNILLPVDGSATALQAAGHAVELVKAFGGSLTLVCVVDSYPFTGVGADFAYGQVEYLAAANANAKAALDKAEELVKSLGVTPQRKIVEQHVVHEGILDTAKEIGADLIVMSSHGRQGLEKLLLGSEALRVLGRASVPVLVVRGPKVERDRPAGV</sequence>
<comment type="similarity">
    <text evidence="1 2">Belongs to the universal stress protein A family.</text>
</comment>
<dbReference type="Proteomes" id="UP000461670">
    <property type="component" value="Unassembled WGS sequence"/>
</dbReference>
<organism evidence="4 5">
    <name type="scientific">Paracidovorax wautersii</name>
    <dbReference type="NCBI Taxonomy" id="1177982"/>
    <lineage>
        <taxon>Bacteria</taxon>
        <taxon>Pseudomonadati</taxon>
        <taxon>Pseudomonadota</taxon>
        <taxon>Betaproteobacteria</taxon>
        <taxon>Burkholderiales</taxon>
        <taxon>Comamonadaceae</taxon>
        <taxon>Paracidovorax</taxon>
    </lineage>
</organism>
<gene>
    <name evidence="4" type="ORF">GAK30_02272</name>
</gene>
<dbReference type="CDD" id="cd00293">
    <property type="entry name" value="USP-like"/>
    <property type="match status" value="1"/>
</dbReference>
<evidence type="ECO:0000313" key="4">
    <source>
        <dbReference type="EMBL" id="KAF1020777.1"/>
    </source>
</evidence>
<dbReference type="PIRSF" id="PIRSF006276">
    <property type="entry name" value="UspA"/>
    <property type="match status" value="1"/>
</dbReference>
<dbReference type="InterPro" id="IPR006015">
    <property type="entry name" value="Universal_stress_UspA"/>
</dbReference>
<comment type="subcellular location">
    <subcellularLocation>
        <location evidence="2">Cytoplasm</location>
    </subcellularLocation>
</comment>
<accession>A0A7V8FN93</accession>
<name>A0A7V8FN93_9BURK</name>
<dbReference type="PANTHER" id="PTHR46268:SF6">
    <property type="entry name" value="UNIVERSAL STRESS PROTEIN UP12"/>
    <property type="match status" value="1"/>
</dbReference>
<dbReference type="PRINTS" id="PR01438">
    <property type="entry name" value="UNVRSLSTRESS"/>
</dbReference>
<protein>
    <recommendedName>
        <fullName evidence="2">Universal stress protein</fullName>
    </recommendedName>
</protein>
<dbReference type="Pfam" id="PF00582">
    <property type="entry name" value="Usp"/>
    <property type="match status" value="1"/>
</dbReference>
<evidence type="ECO:0000256" key="1">
    <source>
        <dbReference type="ARBA" id="ARBA00008791"/>
    </source>
</evidence>
<dbReference type="PANTHER" id="PTHR46268">
    <property type="entry name" value="STRESS RESPONSE PROTEIN NHAX"/>
    <property type="match status" value="1"/>
</dbReference>
<dbReference type="EMBL" id="WNDQ01000030">
    <property type="protein sequence ID" value="KAF1020777.1"/>
    <property type="molecule type" value="Genomic_DNA"/>
</dbReference>
<evidence type="ECO:0000313" key="5">
    <source>
        <dbReference type="Proteomes" id="UP000461670"/>
    </source>
</evidence>
<proteinExistence type="inferred from homology"/>
<dbReference type="GO" id="GO:0005737">
    <property type="term" value="C:cytoplasm"/>
    <property type="evidence" value="ECO:0007669"/>
    <property type="project" value="UniProtKB-SubCell"/>
</dbReference>
<evidence type="ECO:0000256" key="2">
    <source>
        <dbReference type="PIRNR" id="PIRNR006276"/>
    </source>
</evidence>
<dbReference type="AlphaFoldDB" id="A0A7V8FN93"/>
<keyword evidence="2" id="KW-0963">Cytoplasm</keyword>
<evidence type="ECO:0000259" key="3">
    <source>
        <dbReference type="Pfam" id="PF00582"/>
    </source>
</evidence>
<comment type="caution">
    <text evidence="4">The sequence shown here is derived from an EMBL/GenBank/DDBJ whole genome shotgun (WGS) entry which is preliminary data.</text>
</comment>
<dbReference type="SUPFAM" id="SSF52402">
    <property type="entry name" value="Adenine nucleotide alpha hydrolases-like"/>
    <property type="match status" value="1"/>
</dbReference>
<reference evidence="5" key="1">
    <citation type="journal article" date="2020" name="MBio">
        <title>Horizontal gene transfer to a defensive symbiont with a reduced genome amongst a multipartite beetle microbiome.</title>
        <authorList>
            <person name="Waterworth S.C."/>
            <person name="Florez L.V."/>
            <person name="Rees E.R."/>
            <person name="Hertweck C."/>
            <person name="Kaltenpoth M."/>
            <person name="Kwan J.C."/>
        </authorList>
    </citation>
    <scope>NUCLEOTIDE SEQUENCE [LARGE SCALE GENOMIC DNA]</scope>
</reference>
<dbReference type="InterPro" id="IPR014729">
    <property type="entry name" value="Rossmann-like_a/b/a_fold"/>
</dbReference>
<feature type="domain" description="UspA" evidence="3">
    <location>
        <begin position="3"/>
        <end position="145"/>
    </location>
</feature>